<reference evidence="1 2" key="1">
    <citation type="submission" date="2018-12" db="EMBL/GenBank/DDBJ databases">
        <authorList>
            <person name="Sun L."/>
            <person name="Chen Z."/>
        </authorList>
    </citation>
    <scope>NUCLEOTIDE SEQUENCE [LARGE SCALE GENOMIC DNA]</scope>
    <source>
        <strain evidence="1 2">3-5-3</strain>
    </source>
</reference>
<sequence length="270" mass="31272">MAQASLNARTPIDVLIPAIEKDLGTLPFVIDGLRKYLTHPIGTIYIVSPDSPRIRSLCRLKKCTFVHENTVLPITKKDITYRSSTWDRSGWLYQQLLKLNGDKVCKNRHFLVTDADTVMIRPHTFLENGRTTFLYRNWTHPEYLSIHARLLGQKASSPKSFVNHYMLYDSVKLGRLKKTIEKRHGVRWYTAILKQLNHKKQFGFSEFETYGNYVRSNYPGSIRLRPALNKEFKKSILAVPAAERQLLSSSFRSLSFHKRSGYSLRPKKSV</sequence>
<keyword evidence="2" id="KW-1185">Reference proteome</keyword>
<gene>
    <name evidence="1" type="ORF">EJP77_09360</name>
</gene>
<dbReference type="OrthoDB" id="5323158at2"/>
<organism evidence="1 2">
    <name type="scientific">Paenibacillus zeisoli</name>
    <dbReference type="NCBI Taxonomy" id="2496267"/>
    <lineage>
        <taxon>Bacteria</taxon>
        <taxon>Bacillati</taxon>
        <taxon>Bacillota</taxon>
        <taxon>Bacilli</taxon>
        <taxon>Bacillales</taxon>
        <taxon>Paenibacillaceae</taxon>
        <taxon>Paenibacillus</taxon>
    </lineage>
</organism>
<dbReference type="Proteomes" id="UP000272464">
    <property type="component" value="Unassembled WGS sequence"/>
</dbReference>
<evidence type="ECO:0000313" key="1">
    <source>
        <dbReference type="EMBL" id="RUT31595.1"/>
    </source>
</evidence>
<accession>A0A433XBX4</accession>
<name>A0A433XBX4_9BACL</name>
<dbReference type="EMBL" id="RZNX01000003">
    <property type="protein sequence ID" value="RUT31595.1"/>
    <property type="molecule type" value="Genomic_DNA"/>
</dbReference>
<proteinExistence type="predicted"/>
<dbReference type="AlphaFoldDB" id="A0A433XBX4"/>
<evidence type="ECO:0008006" key="3">
    <source>
        <dbReference type="Google" id="ProtNLM"/>
    </source>
</evidence>
<dbReference type="Pfam" id="PF20102">
    <property type="entry name" value="DUF6492"/>
    <property type="match status" value="1"/>
</dbReference>
<dbReference type="RefSeq" id="WP_127198976.1">
    <property type="nucleotide sequence ID" value="NZ_RZNX01000003.1"/>
</dbReference>
<dbReference type="InterPro" id="IPR045499">
    <property type="entry name" value="DUF6492"/>
</dbReference>
<protein>
    <recommendedName>
        <fullName evidence="3">Nucleotide-diphospho-sugar transferase domain-containing protein</fullName>
    </recommendedName>
</protein>
<evidence type="ECO:0000313" key="2">
    <source>
        <dbReference type="Proteomes" id="UP000272464"/>
    </source>
</evidence>
<comment type="caution">
    <text evidence="1">The sequence shown here is derived from an EMBL/GenBank/DDBJ whole genome shotgun (WGS) entry which is preliminary data.</text>
</comment>